<evidence type="ECO:0000313" key="1">
    <source>
        <dbReference type="EMBL" id="KAK7542572.1"/>
    </source>
</evidence>
<protein>
    <submittedName>
        <fullName evidence="1">Uncharacterized protein</fullName>
    </submittedName>
</protein>
<organism evidence="1 2">
    <name type="scientific">Phyllosticta citribraziliensis</name>
    <dbReference type="NCBI Taxonomy" id="989973"/>
    <lineage>
        <taxon>Eukaryota</taxon>
        <taxon>Fungi</taxon>
        <taxon>Dikarya</taxon>
        <taxon>Ascomycota</taxon>
        <taxon>Pezizomycotina</taxon>
        <taxon>Dothideomycetes</taxon>
        <taxon>Dothideomycetes incertae sedis</taxon>
        <taxon>Botryosphaeriales</taxon>
        <taxon>Phyllostictaceae</taxon>
        <taxon>Phyllosticta</taxon>
    </lineage>
</organism>
<accession>A0ABR1M4Q8</accession>
<dbReference type="Proteomes" id="UP001360953">
    <property type="component" value="Unassembled WGS sequence"/>
</dbReference>
<evidence type="ECO:0000313" key="2">
    <source>
        <dbReference type="Proteomes" id="UP001360953"/>
    </source>
</evidence>
<keyword evidence="2" id="KW-1185">Reference proteome</keyword>
<sequence length="210" mass="23945">MRLELPVFPRFQFHALYDRAPLHTLYHYDGTTPGLRYIYSKGLVIMSSAAWGRRSALCPFRLRYTFSRIPTMFSLSPQSCSRLPVFHLFGLLLPWRMLLIMGIPTKCGVGYQNKDRGKMQSIDFDTCDSAFSIFPRRAKCFFELMAIPRLLGRPLSSPALFAFSSGNSRGYMDSLHLNGTKDLGALSFRLSRCYVEQANASPRHPITPFL</sequence>
<comment type="caution">
    <text evidence="1">The sequence shown here is derived from an EMBL/GenBank/DDBJ whole genome shotgun (WGS) entry which is preliminary data.</text>
</comment>
<reference evidence="1 2" key="1">
    <citation type="submission" date="2024-04" db="EMBL/GenBank/DDBJ databases">
        <title>Phyllosticta paracitricarpa is synonymous to the EU quarantine fungus P. citricarpa based on phylogenomic analyses.</title>
        <authorList>
            <consortium name="Lawrence Berkeley National Laboratory"/>
            <person name="Van ingen-buijs V.A."/>
            <person name="Van westerhoven A.C."/>
            <person name="Haridas S."/>
            <person name="Skiadas P."/>
            <person name="Martin F."/>
            <person name="Groenewald J.Z."/>
            <person name="Crous P.W."/>
            <person name="Seidl M.F."/>
        </authorList>
    </citation>
    <scope>NUCLEOTIDE SEQUENCE [LARGE SCALE GENOMIC DNA]</scope>
    <source>
        <strain evidence="1 2">CPC 17464</strain>
    </source>
</reference>
<dbReference type="EMBL" id="JBBPEH010000002">
    <property type="protein sequence ID" value="KAK7542572.1"/>
    <property type="molecule type" value="Genomic_DNA"/>
</dbReference>
<proteinExistence type="predicted"/>
<gene>
    <name evidence="1" type="ORF">J3D65DRAFT_220976</name>
</gene>
<dbReference type="RefSeq" id="XP_066658865.1">
    <property type="nucleotide sequence ID" value="XM_066794588.1"/>
</dbReference>
<dbReference type="GeneID" id="92027494"/>
<name>A0ABR1M4Q8_9PEZI</name>